<dbReference type="InterPro" id="IPR016024">
    <property type="entry name" value="ARM-type_fold"/>
</dbReference>
<evidence type="ECO:0000256" key="1">
    <source>
        <dbReference type="ARBA" id="ARBA00022737"/>
    </source>
</evidence>
<evidence type="ECO:0000313" key="4">
    <source>
        <dbReference type="Proteomes" id="UP001489004"/>
    </source>
</evidence>
<gene>
    <name evidence="3" type="ORF">WJX72_009154</name>
</gene>
<dbReference type="EMBL" id="JALJOR010000001">
    <property type="protein sequence ID" value="KAK9830004.1"/>
    <property type="molecule type" value="Genomic_DNA"/>
</dbReference>
<dbReference type="InterPro" id="IPR011989">
    <property type="entry name" value="ARM-like"/>
</dbReference>
<reference evidence="3 4" key="1">
    <citation type="journal article" date="2024" name="Nat. Commun.">
        <title>Phylogenomics reveals the evolutionary origins of lichenization in chlorophyte algae.</title>
        <authorList>
            <person name="Puginier C."/>
            <person name="Libourel C."/>
            <person name="Otte J."/>
            <person name="Skaloud P."/>
            <person name="Haon M."/>
            <person name="Grisel S."/>
            <person name="Petersen M."/>
            <person name="Berrin J.G."/>
            <person name="Delaux P.M."/>
            <person name="Dal Grande F."/>
            <person name="Keller J."/>
        </authorList>
    </citation>
    <scope>NUCLEOTIDE SEQUENCE [LARGE SCALE GENOMIC DNA]</scope>
    <source>
        <strain evidence="3 4">SAG 2043</strain>
    </source>
</reference>
<dbReference type="SUPFAM" id="SSF48371">
    <property type="entry name" value="ARM repeat"/>
    <property type="match status" value="1"/>
</dbReference>
<proteinExistence type="predicted"/>
<dbReference type="Gene3D" id="1.25.10.10">
    <property type="entry name" value="Leucine-rich Repeat Variant"/>
    <property type="match status" value="1"/>
</dbReference>
<keyword evidence="4" id="KW-1185">Reference proteome</keyword>
<name>A0AAW1R8N9_9CHLO</name>
<dbReference type="Pfam" id="PF08609">
    <property type="entry name" value="Fes1"/>
    <property type="match status" value="1"/>
</dbReference>
<evidence type="ECO:0000259" key="2">
    <source>
        <dbReference type="Pfam" id="PF08609"/>
    </source>
</evidence>
<dbReference type="GO" id="GO:0000774">
    <property type="term" value="F:adenyl-nucleotide exchange factor activity"/>
    <property type="evidence" value="ECO:0007669"/>
    <property type="project" value="TreeGrafter"/>
</dbReference>
<accession>A0AAW1R8N9</accession>
<comment type="caution">
    <text evidence="3">The sequence shown here is derived from an EMBL/GenBank/DDBJ whole genome shotgun (WGS) entry which is preliminary data.</text>
</comment>
<keyword evidence="1" id="KW-0677">Repeat</keyword>
<dbReference type="InterPro" id="IPR013918">
    <property type="entry name" value="Nucleotide_exch_fac_Fes1"/>
</dbReference>
<dbReference type="PANTHER" id="PTHR19316">
    <property type="entry name" value="PROTEIN FOLDING REGULATOR"/>
    <property type="match status" value="1"/>
</dbReference>
<dbReference type="InterPro" id="IPR050693">
    <property type="entry name" value="Hsp70_NEF-Inhibitors"/>
</dbReference>
<dbReference type="AlphaFoldDB" id="A0AAW1R8N9"/>
<sequence>MAAGGQPPNWKGLFEWSMQHHDGTMPSTFEGRVLTEADRKWFTEAMAYYMKDVVERMREIKGGLDKPDDSEGAVEEKEKLLDELVEIVENIDHARDLTKIGGLQTLLALLQNPHPSLRSRAAEVAATCVQSNPPVQDWFMQGGALPKLLELYEDRDPTCRTKALLALSCLLRHNAAGLDAFRQGGGFTQLVAALEDEEPRVQRKALQLMGHLLQERLGDAAEACRLGLPHALCNLVDHDQNEMRHAALEVANQLAKDPATLKLLKEETALKDHLRHAEATFRSSDVEDLDAVKEEVELCQHLLDVLSQPPPAAAAAAVSEPGSGIGDRYWRQARGLAGDIASPRRAAGMQVALVPNGEGGNGQASAGNVAA</sequence>
<protein>
    <recommendedName>
        <fullName evidence="2">Nucleotide exchange factor Fes1 domain-containing protein</fullName>
    </recommendedName>
</protein>
<dbReference type="PANTHER" id="PTHR19316:SF18">
    <property type="entry name" value="HSP70-BINDING PROTEIN 1"/>
    <property type="match status" value="1"/>
</dbReference>
<evidence type="ECO:0000313" key="3">
    <source>
        <dbReference type="EMBL" id="KAK9830004.1"/>
    </source>
</evidence>
<feature type="domain" description="Nucleotide exchange factor Fes1" evidence="2">
    <location>
        <begin position="11"/>
        <end position="97"/>
    </location>
</feature>
<dbReference type="Proteomes" id="UP001489004">
    <property type="component" value="Unassembled WGS sequence"/>
</dbReference>
<organism evidence="3 4">
    <name type="scientific">[Myrmecia] bisecta</name>
    <dbReference type="NCBI Taxonomy" id="41462"/>
    <lineage>
        <taxon>Eukaryota</taxon>
        <taxon>Viridiplantae</taxon>
        <taxon>Chlorophyta</taxon>
        <taxon>core chlorophytes</taxon>
        <taxon>Trebouxiophyceae</taxon>
        <taxon>Trebouxiales</taxon>
        <taxon>Trebouxiaceae</taxon>
        <taxon>Myrmecia</taxon>
    </lineage>
</organism>
<dbReference type="GO" id="GO:0005783">
    <property type="term" value="C:endoplasmic reticulum"/>
    <property type="evidence" value="ECO:0007669"/>
    <property type="project" value="TreeGrafter"/>
</dbReference>